<dbReference type="GO" id="GO:0006289">
    <property type="term" value="P:nucleotide-excision repair"/>
    <property type="evidence" value="ECO:0007669"/>
    <property type="project" value="TreeGrafter"/>
</dbReference>
<dbReference type="PANTHER" id="PTHR16798:SF0">
    <property type="entry name" value="FANCONI ANEMIA GROUP C PROTEIN"/>
    <property type="match status" value="1"/>
</dbReference>
<dbReference type="GO" id="GO:0043240">
    <property type="term" value="C:Fanconi anaemia nuclear complex"/>
    <property type="evidence" value="ECO:0007669"/>
    <property type="project" value="InterPro"/>
</dbReference>
<dbReference type="GO" id="GO:0034599">
    <property type="term" value="P:cellular response to oxidative stress"/>
    <property type="evidence" value="ECO:0007669"/>
    <property type="project" value="TreeGrafter"/>
</dbReference>
<organism evidence="1 2">
    <name type="scientific">Labrus bergylta</name>
    <name type="common">ballan wrasse</name>
    <dbReference type="NCBI Taxonomy" id="56723"/>
    <lineage>
        <taxon>Eukaryota</taxon>
        <taxon>Metazoa</taxon>
        <taxon>Chordata</taxon>
        <taxon>Craniata</taxon>
        <taxon>Vertebrata</taxon>
        <taxon>Euteleostomi</taxon>
        <taxon>Actinopterygii</taxon>
        <taxon>Neopterygii</taxon>
        <taxon>Teleostei</taxon>
        <taxon>Neoteleostei</taxon>
        <taxon>Acanthomorphata</taxon>
        <taxon>Eupercaria</taxon>
        <taxon>Labriformes</taxon>
        <taxon>Labridae</taxon>
        <taxon>Labrus</taxon>
    </lineage>
</organism>
<keyword evidence="2" id="KW-1185">Reference proteome</keyword>
<evidence type="ECO:0000313" key="2">
    <source>
        <dbReference type="Proteomes" id="UP000261660"/>
    </source>
</evidence>
<reference evidence="1" key="1">
    <citation type="submission" date="2025-08" db="UniProtKB">
        <authorList>
            <consortium name="Ensembl"/>
        </authorList>
    </citation>
    <scope>IDENTIFICATION</scope>
</reference>
<sequence>MSQLQPQSQLQGSAEEPLLNIQQMQFWLDKAVAWGQAERPDSQKDTCLHLNRLRDFLQRLLTHINCMSSTTETMKTLPFLGQFLGRLCWNPYVTADATGRKLLFQCLWSLYSEHPGNAVERKANQWIQKLFSQLATEEEDVAAQAFMKHMNVPPHEYHLKVLRKMVAMLQENIGKSCSSSSSMNQRCSCDRIQATSEACVPLITCPEAAPLIGALLLQSMTCVRATLSEDFLDALSSAYLSQCLSLEEQAVVSLWYHNLPSLEETVLRLLECAQTNSQSTPQKLEQLLTQSLLPKACAQHCSIFLVVNDIFRSFLKQAEGNEPVKSLIQTFTCCFLRELALQQQQTRVSLKAWFPQSPQRLLVPLLTLPSEMPEDAWRRHLNWLSRSLQRLTEEEEEEEGDEDSSSSASIEGHHTVFEAWFLLVQCAHWLQVAVQLLVTPGPEDGGPLLWLLTFYHHPTNRGHHRAQQLVVEGSGLADEAASLLSSLELKLNGGSCSSGAANRVHLRIKALRNTLTHTQAASSPAENQAHTLTL</sequence>
<dbReference type="Ensembl" id="ENSLBET00000003865.1">
    <property type="protein sequence ID" value="ENSLBEP00000003672.1"/>
    <property type="gene ID" value="ENSLBEG00000002841.1"/>
</dbReference>
<dbReference type="PRINTS" id="PR00494">
    <property type="entry name" value="FANCONICGENE"/>
</dbReference>
<dbReference type="Pfam" id="PF02106">
    <property type="entry name" value="Fanconi_C"/>
    <property type="match status" value="1"/>
</dbReference>
<reference evidence="1" key="2">
    <citation type="submission" date="2025-09" db="UniProtKB">
        <authorList>
            <consortium name="Ensembl"/>
        </authorList>
    </citation>
    <scope>IDENTIFICATION</scope>
</reference>
<dbReference type="GO" id="GO:0036297">
    <property type="term" value="P:interstrand cross-link repair"/>
    <property type="evidence" value="ECO:0007669"/>
    <property type="project" value="InterPro"/>
</dbReference>
<dbReference type="InterPro" id="IPR000686">
    <property type="entry name" value="FANCC"/>
</dbReference>
<dbReference type="Proteomes" id="UP000261660">
    <property type="component" value="Unplaced"/>
</dbReference>
<dbReference type="GeneTree" id="ENSGT00390000016390"/>
<protein>
    <submittedName>
        <fullName evidence="1">FA complementation group C</fullName>
    </submittedName>
</protein>
<dbReference type="PANTHER" id="PTHR16798">
    <property type="entry name" value="FANCONI ANEMIA GROUP C PROTEIN FANCC"/>
    <property type="match status" value="1"/>
</dbReference>
<dbReference type="AlphaFoldDB" id="A0A3Q3E8P7"/>
<accession>A0A3Q3E8P7</accession>
<evidence type="ECO:0000313" key="1">
    <source>
        <dbReference type="Ensembl" id="ENSLBEP00000003672.1"/>
    </source>
</evidence>
<name>A0A3Q3E8P7_9LABR</name>
<proteinExistence type="predicted"/>